<evidence type="ECO:0008006" key="4">
    <source>
        <dbReference type="Google" id="ProtNLM"/>
    </source>
</evidence>
<evidence type="ECO:0000313" key="3">
    <source>
        <dbReference type="Proteomes" id="UP000324748"/>
    </source>
</evidence>
<feature type="region of interest" description="Disordered" evidence="1">
    <location>
        <begin position="143"/>
        <end position="200"/>
    </location>
</feature>
<dbReference type="Proteomes" id="UP000324748">
    <property type="component" value="Unassembled WGS sequence"/>
</dbReference>
<reference evidence="2 3" key="1">
    <citation type="submission" date="2019-05" db="EMBL/GenBank/DDBJ databases">
        <title>Emergence of the Ug99 lineage of the wheat stem rust pathogen through somatic hybridization.</title>
        <authorList>
            <person name="Li F."/>
            <person name="Upadhyaya N.M."/>
            <person name="Sperschneider J."/>
            <person name="Matny O."/>
            <person name="Nguyen-Phuc H."/>
            <person name="Mago R."/>
            <person name="Raley C."/>
            <person name="Miller M.E."/>
            <person name="Silverstein K.A.T."/>
            <person name="Henningsen E."/>
            <person name="Hirsch C.D."/>
            <person name="Visser B."/>
            <person name="Pretorius Z.A."/>
            <person name="Steffenson B.J."/>
            <person name="Schwessinger B."/>
            <person name="Dodds P.N."/>
            <person name="Figueroa M."/>
        </authorList>
    </citation>
    <scope>NUCLEOTIDE SEQUENCE [LARGE SCALE GENOMIC DNA]</scope>
    <source>
        <strain evidence="2">21-0</strain>
    </source>
</reference>
<comment type="caution">
    <text evidence="2">The sequence shown here is derived from an EMBL/GenBank/DDBJ whole genome shotgun (WGS) entry which is preliminary data.</text>
</comment>
<feature type="region of interest" description="Disordered" evidence="1">
    <location>
        <begin position="221"/>
        <end position="253"/>
    </location>
</feature>
<organism evidence="2 3">
    <name type="scientific">Puccinia graminis f. sp. tritici</name>
    <dbReference type="NCBI Taxonomy" id="56615"/>
    <lineage>
        <taxon>Eukaryota</taxon>
        <taxon>Fungi</taxon>
        <taxon>Dikarya</taxon>
        <taxon>Basidiomycota</taxon>
        <taxon>Pucciniomycotina</taxon>
        <taxon>Pucciniomycetes</taxon>
        <taxon>Pucciniales</taxon>
        <taxon>Pucciniaceae</taxon>
        <taxon>Puccinia</taxon>
    </lineage>
</organism>
<dbReference type="PANTHER" id="PTHR45023:SF4">
    <property type="entry name" value="GLYCINE-RICH PROTEIN-RELATED"/>
    <property type="match status" value="1"/>
</dbReference>
<dbReference type="EMBL" id="VSWC01000197">
    <property type="protein sequence ID" value="KAA1064809.1"/>
    <property type="molecule type" value="Genomic_DNA"/>
</dbReference>
<feature type="compositionally biased region" description="Basic and acidic residues" evidence="1">
    <location>
        <begin position="152"/>
        <end position="172"/>
    </location>
</feature>
<accession>A0A5B0LKN0</accession>
<proteinExistence type="predicted"/>
<evidence type="ECO:0000256" key="1">
    <source>
        <dbReference type="SAM" id="MobiDB-lite"/>
    </source>
</evidence>
<evidence type="ECO:0000313" key="2">
    <source>
        <dbReference type="EMBL" id="KAA1064809.1"/>
    </source>
</evidence>
<gene>
    <name evidence="2" type="ORF">PGT21_015407</name>
</gene>
<dbReference type="PANTHER" id="PTHR45023">
    <property type="match status" value="1"/>
</dbReference>
<protein>
    <recommendedName>
        <fullName evidence="4">No apical meristem-associated C-terminal domain-containing protein</fullName>
    </recommendedName>
</protein>
<keyword evidence="3" id="KW-1185">Reference proteome</keyword>
<sequence>MFPSVRNSTKKVQKSLNRSGHIDNNRLATCWFEVSQLFAARADPSQDEFWTTFAVVFNQSGLSDSAPVDQVILRERWEKIRVDTMEFAKYYQEVKPRYQESEKALVGLAMDKFAESQGYEFGFHYLWETKLRYRDDWMAEEETGDEWEDESDGSRPDSSVEVRAGGRMDKIDPSLNARPDGGQAGPAGKLPAAETAGDGRPDSIEQLQLVLQALTDRLESNAAGRKPAAAQTPSAAPDHEPSNKNIPARPPHDTLLINHTAKSIDKMYEENDKECNRIDQARLVLEQDQIDIDIINTDLALLPDDEARLYYRAKKEAILAALIQAQPIRNPASSGPASSSW</sequence>
<dbReference type="AlphaFoldDB" id="A0A5B0LKN0"/>
<name>A0A5B0LKN0_PUCGR</name>